<proteinExistence type="predicted"/>
<organism evidence="1 2">
    <name type="scientific">Dorea formicigenerans</name>
    <dbReference type="NCBI Taxonomy" id="39486"/>
    <lineage>
        <taxon>Bacteria</taxon>
        <taxon>Bacillati</taxon>
        <taxon>Bacillota</taxon>
        <taxon>Clostridia</taxon>
        <taxon>Lachnospirales</taxon>
        <taxon>Lachnospiraceae</taxon>
        <taxon>Dorea</taxon>
    </lineage>
</organism>
<dbReference type="AlphaFoldDB" id="A0A3E4F517"/>
<dbReference type="EMBL" id="QSOI01000009">
    <property type="protein sequence ID" value="RGI83940.1"/>
    <property type="molecule type" value="Genomic_DNA"/>
</dbReference>
<reference evidence="1 2" key="1">
    <citation type="submission" date="2018-08" db="EMBL/GenBank/DDBJ databases">
        <title>A genome reference for cultivated species of the human gut microbiota.</title>
        <authorList>
            <person name="Zou Y."/>
            <person name="Xue W."/>
            <person name="Luo G."/>
        </authorList>
    </citation>
    <scope>NUCLEOTIDE SEQUENCE [LARGE SCALE GENOMIC DNA]</scope>
    <source>
        <strain evidence="1 2">TM09-19AC</strain>
    </source>
</reference>
<dbReference type="RefSeq" id="WP_117495152.1">
    <property type="nucleotide sequence ID" value="NZ_QSOI01000009.1"/>
</dbReference>
<sequence length="147" mass="17125">MAYQAKRNKRFEEDFELVDENGVVQHTLKVSLDADDMVAKINRKYTALVRALSDVQEIKRKEASNEQLSNAVEVLGRAEIDMFEAVFGADGTETIQQFYKDRYMEMAKEIIPFITNCVIPRLAEIKAENKKALVSQYNRAKKRRRFW</sequence>
<gene>
    <name evidence="1" type="ORF">DXD84_08605</name>
</gene>
<dbReference type="Proteomes" id="UP000260664">
    <property type="component" value="Unassembled WGS sequence"/>
</dbReference>
<protein>
    <submittedName>
        <fullName evidence="1">Uncharacterized protein</fullName>
    </submittedName>
</protein>
<accession>A0A3E4F517</accession>
<comment type="caution">
    <text evidence="1">The sequence shown here is derived from an EMBL/GenBank/DDBJ whole genome shotgun (WGS) entry which is preliminary data.</text>
</comment>
<evidence type="ECO:0000313" key="2">
    <source>
        <dbReference type="Proteomes" id="UP000260664"/>
    </source>
</evidence>
<evidence type="ECO:0000313" key="1">
    <source>
        <dbReference type="EMBL" id="RGI83940.1"/>
    </source>
</evidence>
<name>A0A3E4F517_9FIRM</name>